<evidence type="ECO:0000259" key="2">
    <source>
        <dbReference type="SMART" id="SM00871"/>
    </source>
</evidence>
<sequence>MIASASYLSSRANTDLTSGQPGIEFPAPEEGARAQKELQPMSHLLRVFVAVAAAAAIIGCGGQQAEKPRPPEPPAFTATIEKLGPVTVVSMAKTGPYSGTGETFKSLAEWTQKNKTELVGPQFALYYDDPAKTKPESTRYEVCFGVSEKTKGDKDVKVKKLDAADVAVTIHVGPYDNVAATYAKLAGWIETSNLEVAGPSVEFLAPQEGVPPESLKTKVGFIVKPKAPPADTTAKPSGGSTGEKPPRTGR</sequence>
<dbReference type="PANTHER" id="PTHR40055">
    <property type="entry name" value="TRANSCRIPTIONAL REGULATOR YGIV-RELATED"/>
    <property type="match status" value="1"/>
</dbReference>
<evidence type="ECO:0000256" key="1">
    <source>
        <dbReference type="SAM" id="MobiDB-lite"/>
    </source>
</evidence>
<feature type="domain" description="AraC effector-binding" evidence="2">
    <location>
        <begin position="76"/>
        <end position="224"/>
    </location>
</feature>
<feature type="region of interest" description="Disordered" evidence="1">
    <location>
        <begin position="1"/>
        <end position="32"/>
    </location>
</feature>
<dbReference type="Pfam" id="PF06445">
    <property type="entry name" value="GyrI-like"/>
    <property type="match status" value="1"/>
</dbReference>
<dbReference type="Gene3D" id="3.20.80.10">
    <property type="entry name" value="Regulatory factor, effector binding domain"/>
    <property type="match status" value="1"/>
</dbReference>
<comment type="caution">
    <text evidence="3">The sequence shown here is derived from an EMBL/GenBank/DDBJ whole genome shotgun (WGS) entry which is preliminary data.</text>
</comment>
<accession>A0A7C4GB56</accession>
<dbReference type="EMBL" id="DSUT01000112">
    <property type="protein sequence ID" value="HGK28370.1"/>
    <property type="molecule type" value="Genomic_DNA"/>
</dbReference>
<dbReference type="InterPro" id="IPR029442">
    <property type="entry name" value="GyrI-like"/>
</dbReference>
<dbReference type="InterPro" id="IPR010499">
    <property type="entry name" value="AraC_E-bd"/>
</dbReference>
<dbReference type="InterPro" id="IPR011256">
    <property type="entry name" value="Reg_factor_effector_dom_sf"/>
</dbReference>
<feature type="compositionally biased region" description="Polar residues" evidence="1">
    <location>
        <begin position="1"/>
        <end position="20"/>
    </location>
</feature>
<feature type="region of interest" description="Disordered" evidence="1">
    <location>
        <begin position="219"/>
        <end position="250"/>
    </location>
</feature>
<dbReference type="InterPro" id="IPR050908">
    <property type="entry name" value="SmbC-like"/>
</dbReference>
<dbReference type="PANTHER" id="PTHR40055:SF1">
    <property type="entry name" value="TRANSCRIPTIONAL REGULATOR YGIV-RELATED"/>
    <property type="match status" value="1"/>
</dbReference>
<name>A0A7C4GB56_UNCW3</name>
<dbReference type="SMART" id="SM00871">
    <property type="entry name" value="AraC_E_bind"/>
    <property type="match status" value="1"/>
</dbReference>
<evidence type="ECO:0000313" key="3">
    <source>
        <dbReference type="EMBL" id="HGK28370.1"/>
    </source>
</evidence>
<dbReference type="AlphaFoldDB" id="A0A7C4GB56"/>
<proteinExistence type="predicted"/>
<organism evidence="3">
    <name type="scientific">candidate division WOR-3 bacterium</name>
    <dbReference type="NCBI Taxonomy" id="2052148"/>
    <lineage>
        <taxon>Bacteria</taxon>
        <taxon>Bacteria division WOR-3</taxon>
    </lineage>
</organism>
<dbReference type="SUPFAM" id="SSF55136">
    <property type="entry name" value="Probable bacterial effector-binding domain"/>
    <property type="match status" value="1"/>
</dbReference>
<protein>
    <submittedName>
        <fullName evidence="3">GyrI-like domain-containing protein</fullName>
    </submittedName>
</protein>
<reference evidence="3" key="1">
    <citation type="journal article" date="2020" name="mSystems">
        <title>Genome- and Community-Level Interaction Insights into Carbon Utilization and Element Cycling Functions of Hydrothermarchaeota in Hydrothermal Sediment.</title>
        <authorList>
            <person name="Zhou Z."/>
            <person name="Liu Y."/>
            <person name="Xu W."/>
            <person name="Pan J."/>
            <person name="Luo Z.H."/>
            <person name="Li M."/>
        </authorList>
    </citation>
    <scope>NUCLEOTIDE SEQUENCE [LARGE SCALE GENOMIC DNA]</scope>
    <source>
        <strain evidence="3">SpSt-488</strain>
    </source>
</reference>
<gene>
    <name evidence="3" type="ORF">ENS41_05385</name>
</gene>